<reference evidence="2" key="1">
    <citation type="submission" date="2016-10" db="EMBL/GenBank/DDBJ databases">
        <authorList>
            <person name="Varghese N."/>
            <person name="Submissions S."/>
        </authorList>
    </citation>
    <scope>NUCLEOTIDE SEQUENCE [LARGE SCALE GENOMIC DNA]</scope>
    <source>
        <strain evidence="2">DSM 241</strain>
    </source>
</reference>
<dbReference type="PANTHER" id="PTHR35810">
    <property type="entry name" value="CYTOPLASMIC PROTEIN-RELATED"/>
    <property type="match status" value="1"/>
</dbReference>
<dbReference type="Proteomes" id="UP000199256">
    <property type="component" value="Unassembled WGS sequence"/>
</dbReference>
<dbReference type="InterPro" id="IPR011204">
    <property type="entry name" value="Virulence_RhuM-like"/>
</dbReference>
<organism evidence="1 2">
    <name type="scientific">Ectothiorhodospira marina</name>
    <dbReference type="NCBI Taxonomy" id="1396821"/>
    <lineage>
        <taxon>Bacteria</taxon>
        <taxon>Pseudomonadati</taxon>
        <taxon>Pseudomonadota</taxon>
        <taxon>Gammaproteobacteria</taxon>
        <taxon>Chromatiales</taxon>
        <taxon>Ectothiorhodospiraceae</taxon>
        <taxon>Ectothiorhodospira</taxon>
    </lineage>
</organism>
<dbReference type="Pfam" id="PF13310">
    <property type="entry name" value="Virulence_RhuM"/>
    <property type="match status" value="1"/>
</dbReference>
<evidence type="ECO:0000313" key="2">
    <source>
        <dbReference type="Proteomes" id="UP000199256"/>
    </source>
</evidence>
<dbReference type="AlphaFoldDB" id="A0A1H7N912"/>
<protein>
    <submittedName>
        <fullName evidence="1">Virulence protein RhuM family protein</fullName>
    </submittedName>
</protein>
<proteinExistence type="predicted"/>
<keyword evidence="2" id="KW-1185">Reference proteome</keyword>
<dbReference type="STRING" id="1396821.SAMN05444515_11152"/>
<gene>
    <name evidence="1" type="ORF">SAMN05444515_11152</name>
</gene>
<dbReference type="PANTHER" id="PTHR35810:SF1">
    <property type="entry name" value="CYTOPLASMIC PROTEIN"/>
    <property type="match status" value="1"/>
</dbReference>
<sequence>MRIVTPERADVIIIFEDADKAVEVRLDTDRETVWLTQEQMTVIFDVQKAAVSKHLKNIYQDGELEREATVSILETVRAEGKRQVIRQIEHYSLDAIISVGYRVNSGRAVKFRQWATRVLREHLTQGWTLSRQRFEENARELEAALALVRKAAQSPALDAGSGRGLVDIVSRYAQTFLLLQRYDEGLLEEYAMPLAINSDFEEVLEPFGRESANFFLAAALYHAYKLSFAAAASLADLSFEDFAARLREHFGTGFRLDEQVVEEDIHTVEALANQ</sequence>
<dbReference type="EMBL" id="FOAA01000011">
    <property type="protein sequence ID" value="SEL20003.1"/>
    <property type="molecule type" value="Genomic_DNA"/>
</dbReference>
<evidence type="ECO:0000313" key="1">
    <source>
        <dbReference type="EMBL" id="SEL20003.1"/>
    </source>
</evidence>
<accession>A0A1H7N912</accession>
<name>A0A1H7N912_9GAMM</name>